<keyword evidence="3" id="KW-1185">Reference proteome</keyword>
<dbReference type="InParanoid" id="B9SGV9"/>
<gene>
    <name evidence="2" type="ORF">RCOM_0820380</name>
</gene>
<accession>B9SGV9</accession>
<dbReference type="OMA" id="MENADCT"/>
<organism evidence="2 3">
    <name type="scientific">Ricinus communis</name>
    <name type="common">Castor bean</name>
    <dbReference type="NCBI Taxonomy" id="3988"/>
    <lineage>
        <taxon>Eukaryota</taxon>
        <taxon>Viridiplantae</taxon>
        <taxon>Streptophyta</taxon>
        <taxon>Embryophyta</taxon>
        <taxon>Tracheophyta</taxon>
        <taxon>Spermatophyta</taxon>
        <taxon>Magnoliopsida</taxon>
        <taxon>eudicotyledons</taxon>
        <taxon>Gunneridae</taxon>
        <taxon>Pentapetalae</taxon>
        <taxon>rosids</taxon>
        <taxon>fabids</taxon>
        <taxon>Malpighiales</taxon>
        <taxon>Euphorbiaceae</taxon>
        <taxon>Acalyphoideae</taxon>
        <taxon>Acalypheae</taxon>
        <taxon>Ricinus</taxon>
    </lineage>
</organism>
<dbReference type="OrthoDB" id="840210at2759"/>
<dbReference type="Proteomes" id="UP000008311">
    <property type="component" value="Unassembled WGS sequence"/>
</dbReference>
<dbReference type="KEGG" id="rcu:8283869"/>
<feature type="compositionally biased region" description="Basic and acidic residues" evidence="1">
    <location>
        <begin position="1"/>
        <end position="30"/>
    </location>
</feature>
<feature type="region of interest" description="Disordered" evidence="1">
    <location>
        <begin position="1"/>
        <end position="45"/>
    </location>
</feature>
<proteinExistence type="predicted"/>
<dbReference type="EMBL" id="EQ973955">
    <property type="protein sequence ID" value="EEF37194.1"/>
    <property type="molecule type" value="Genomic_DNA"/>
</dbReference>
<reference evidence="3" key="1">
    <citation type="journal article" date="2010" name="Nat. Biotechnol.">
        <title>Draft genome sequence of the oilseed species Ricinus communis.</title>
        <authorList>
            <person name="Chan A.P."/>
            <person name="Crabtree J."/>
            <person name="Zhao Q."/>
            <person name="Lorenzi H."/>
            <person name="Orvis J."/>
            <person name="Puiu D."/>
            <person name="Melake-Berhan A."/>
            <person name="Jones K.M."/>
            <person name="Redman J."/>
            <person name="Chen G."/>
            <person name="Cahoon E.B."/>
            <person name="Gedil M."/>
            <person name="Stanke M."/>
            <person name="Haas B.J."/>
            <person name="Wortman J.R."/>
            <person name="Fraser-Liggett C.M."/>
            <person name="Ravel J."/>
            <person name="Rabinowicz P.D."/>
        </authorList>
    </citation>
    <scope>NUCLEOTIDE SEQUENCE [LARGE SCALE GENOMIC DNA]</scope>
    <source>
        <strain evidence="3">cv. Hale</strain>
    </source>
</reference>
<evidence type="ECO:0000313" key="3">
    <source>
        <dbReference type="Proteomes" id="UP000008311"/>
    </source>
</evidence>
<dbReference type="AlphaFoldDB" id="B9SGV9"/>
<protein>
    <submittedName>
        <fullName evidence="2">Uncharacterized protein</fullName>
    </submittedName>
</protein>
<sequence length="151" mass="17425">MERENNNSKRRREGDQEAKDSAKKQHHNIDINKQQQQQEQEAYESSSDNYLGLGVFEFPWLNESMISKSEEWYFEDSFSLCDLHDTSACTTAAAASPEFSGQCLSETCMESLHIPLEKFEECVWSLEMDQGVECTWGSLHKSEQQNRPCTL</sequence>
<name>B9SGV9_RICCO</name>
<evidence type="ECO:0000313" key="2">
    <source>
        <dbReference type="EMBL" id="EEF37194.1"/>
    </source>
</evidence>
<evidence type="ECO:0000256" key="1">
    <source>
        <dbReference type="SAM" id="MobiDB-lite"/>
    </source>
</evidence>